<feature type="domain" description="Orn/Lys/Arg decarboxylase C-terminal" evidence="7">
    <location>
        <begin position="389"/>
        <end position="434"/>
    </location>
</feature>
<keyword evidence="8" id="KW-0032">Aminotransferase</keyword>
<dbReference type="InterPro" id="IPR052357">
    <property type="entry name" value="Orn_Lys_Arg_decarboxylase-I"/>
</dbReference>
<name>A0A9D2B7X7_9FIRM</name>
<evidence type="ECO:0000256" key="5">
    <source>
        <dbReference type="ARBA" id="ARBA00023239"/>
    </source>
</evidence>
<evidence type="ECO:0000313" key="9">
    <source>
        <dbReference type="Proteomes" id="UP000886800"/>
    </source>
</evidence>
<dbReference type="PANTHER" id="PTHR43277">
    <property type="entry name" value="ARGININE DECARBOXYLASE"/>
    <property type="match status" value="1"/>
</dbReference>
<comment type="similarity">
    <text evidence="2">Belongs to the Orn/Lys/Arg decarboxylase class-I family.</text>
</comment>
<evidence type="ECO:0000313" key="8">
    <source>
        <dbReference type="EMBL" id="HIX65577.1"/>
    </source>
</evidence>
<dbReference type="PANTHER" id="PTHR43277:SF4">
    <property type="entry name" value="ARGININE DECARBOXYLASE"/>
    <property type="match status" value="1"/>
</dbReference>
<dbReference type="SUPFAM" id="SSF55904">
    <property type="entry name" value="Ornithine decarboxylase C-terminal domain"/>
    <property type="match status" value="1"/>
</dbReference>
<comment type="caution">
    <text evidence="8">The sequence shown here is derived from an EMBL/GenBank/DDBJ whole genome shotgun (WGS) entry which is preliminary data.</text>
</comment>
<reference evidence="8" key="2">
    <citation type="submission" date="2021-04" db="EMBL/GenBank/DDBJ databases">
        <authorList>
            <person name="Gilroy R."/>
        </authorList>
    </citation>
    <scope>NUCLEOTIDE SEQUENCE</scope>
    <source>
        <strain evidence="8">CHK188-5543</strain>
    </source>
</reference>
<dbReference type="Gene3D" id="3.90.100.10">
    <property type="entry name" value="Orn/Lys/Arg decarboxylase, C-terminal domain"/>
    <property type="match status" value="1"/>
</dbReference>
<dbReference type="InterPro" id="IPR015421">
    <property type="entry name" value="PyrdxlP-dep_Trfase_major"/>
</dbReference>
<feature type="domain" description="Orn/Lys/Arg decarboxylases family 1 pyridoxal-P attachment site" evidence="6">
    <location>
        <begin position="9"/>
        <end position="274"/>
    </location>
</feature>
<dbReference type="EMBL" id="DXES01000111">
    <property type="protein sequence ID" value="HIX65577.1"/>
    <property type="molecule type" value="Genomic_DNA"/>
</dbReference>
<dbReference type="InterPro" id="IPR000310">
    <property type="entry name" value="Orn/Lys/Arg_deCO2ase_major_dom"/>
</dbReference>
<dbReference type="Proteomes" id="UP000886800">
    <property type="component" value="Unassembled WGS sequence"/>
</dbReference>
<dbReference type="GO" id="GO:0008483">
    <property type="term" value="F:transaminase activity"/>
    <property type="evidence" value="ECO:0007669"/>
    <property type="project" value="UniProtKB-KW"/>
</dbReference>
<sequence length="448" mass="48248">MRGARQQEPLHLAVENYLNQERARFHIPGHKGNSGPGLEWDITEVEGCDNLYNPQGPILALEKQLAKLYGARRTLLSAGGGTLCVQAMLALACRPGQKLVASRGLHSSAVNTMALLDLEPVWIYPDDSAGPWFAGRYTPQAVEEALKACPDAAAVYITSPDYFGVISDIQGISQVCKARGVPLLVDNAHGSHLKFMPDDLKLSHPIDCGASICCDSMHKTLPAMTGGALLHIADERYLADAKERMALFGSTSPSYPILLSCEEAASYAACGQAKRDYRWATEAVFRIGDRLRAMGMAMPEGVCDPARLSVAFGSQGWTGQQVGEYLRQRKVEPEYVSQTACVLMAGGYNRLGDFVRLGDAVRGIPQGKPTPPPSLEMPRLERACSIREAVFAPGKSVTVRRAAGRVAAQVVVPCPPGVPVVMPGERLDKEAAALLAARGIQRIRVMEG</sequence>
<dbReference type="AlphaFoldDB" id="A0A9D2B7X7"/>
<gene>
    <name evidence="8" type="ORF">H9736_04940</name>
</gene>
<evidence type="ECO:0000259" key="6">
    <source>
        <dbReference type="Pfam" id="PF01276"/>
    </source>
</evidence>
<dbReference type="InterPro" id="IPR008286">
    <property type="entry name" value="Prn/Lys/Arg_de-COase_C"/>
</dbReference>
<keyword evidence="5" id="KW-0456">Lyase</keyword>
<keyword evidence="4" id="KW-0663">Pyridoxal phosphate</keyword>
<dbReference type="InterPro" id="IPR015424">
    <property type="entry name" value="PyrdxlP-dep_Trfase"/>
</dbReference>
<protein>
    <submittedName>
        <fullName evidence="8">Aminotransferase class I/II-fold pyridoxal phosphate-dependent enzyme</fullName>
    </submittedName>
</protein>
<evidence type="ECO:0000256" key="1">
    <source>
        <dbReference type="ARBA" id="ARBA00001933"/>
    </source>
</evidence>
<reference evidence="8" key="1">
    <citation type="journal article" date="2021" name="PeerJ">
        <title>Extensive microbial diversity within the chicken gut microbiome revealed by metagenomics and culture.</title>
        <authorList>
            <person name="Gilroy R."/>
            <person name="Ravi A."/>
            <person name="Getino M."/>
            <person name="Pursley I."/>
            <person name="Horton D.L."/>
            <person name="Alikhan N.F."/>
            <person name="Baker D."/>
            <person name="Gharbi K."/>
            <person name="Hall N."/>
            <person name="Watson M."/>
            <person name="Adriaenssens E.M."/>
            <person name="Foster-Nyarko E."/>
            <person name="Jarju S."/>
            <person name="Secka A."/>
            <person name="Antonio M."/>
            <person name="Oren A."/>
            <person name="Chaudhuri R.R."/>
            <person name="La Ragione R."/>
            <person name="Hildebrand F."/>
            <person name="Pallen M.J."/>
        </authorList>
    </citation>
    <scope>NUCLEOTIDE SEQUENCE</scope>
    <source>
        <strain evidence="8">CHK188-5543</strain>
    </source>
</reference>
<evidence type="ECO:0000256" key="2">
    <source>
        <dbReference type="ARBA" id="ARBA00010671"/>
    </source>
</evidence>
<dbReference type="Pfam" id="PF01276">
    <property type="entry name" value="OKR_DC_1"/>
    <property type="match status" value="1"/>
</dbReference>
<keyword evidence="3" id="KW-0210">Decarboxylase</keyword>
<evidence type="ECO:0000256" key="4">
    <source>
        <dbReference type="ARBA" id="ARBA00022898"/>
    </source>
</evidence>
<dbReference type="GO" id="GO:0016831">
    <property type="term" value="F:carboxy-lyase activity"/>
    <property type="evidence" value="ECO:0007669"/>
    <property type="project" value="UniProtKB-KW"/>
</dbReference>
<dbReference type="Pfam" id="PF03711">
    <property type="entry name" value="OKR_DC_1_C"/>
    <property type="match status" value="1"/>
</dbReference>
<dbReference type="InterPro" id="IPR036633">
    <property type="entry name" value="Prn/Lys/Arg_de-COase_C_sf"/>
</dbReference>
<evidence type="ECO:0000256" key="3">
    <source>
        <dbReference type="ARBA" id="ARBA00022793"/>
    </source>
</evidence>
<dbReference type="SUPFAM" id="SSF53383">
    <property type="entry name" value="PLP-dependent transferases"/>
    <property type="match status" value="1"/>
</dbReference>
<accession>A0A9D2B7X7</accession>
<evidence type="ECO:0000259" key="7">
    <source>
        <dbReference type="Pfam" id="PF03711"/>
    </source>
</evidence>
<organism evidence="8 9">
    <name type="scientific">Candidatus Anaerotruncus excrementipullorum</name>
    <dbReference type="NCBI Taxonomy" id="2838465"/>
    <lineage>
        <taxon>Bacteria</taxon>
        <taxon>Bacillati</taxon>
        <taxon>Bacillota</taxon>
        <taxon>Clostridia</taxon>
        <taxon>Eubacteriales</taxon>
        <taxon>Oscillospiraceae</taxon>
        <taxon>Anaerotruncus</taxon>
    </lineage>
</organism>
<proteinExistence type="inferred from homology"/>
<keyword evidence="8" id="KW-0808">Transferase</keyword>
<comment type="cofactor">
    <cofactor evidence="1">
        <name>pyridoxal 5'-phosphate</name>
        <dbReference type="ChEBI" id="CHEBI:597326"/>
    </cofactor>
</comment>
<dbReference type="Gene3D" id="3.40.640.10">
    <property type="entry name" value="Type I PLP-dependent aspartate aminotransferase-like (Major domain)"/>
    <property type="match status" value="1"/>
</dbReference>